<dbReference type="Gene3D" id="3.40.630.10">
    <property type="entry name" value="Zn peptidases"/>
    <property type="match status" value="1"/>
</dbReference>
<dbReference type="Pfam" id="PF07687">
    <property type="entry name" value="M20_dimer"/>
    <property type="match status" value="1"/>
</dbReference>
<dbReference type="CDD" id="cd05666">
    <property type="entry name" value="M20_Acy1-like"/>
    <property type="match status" value="1"/>
</dbReference>
<organism evidence="3 4">
    <name type="scientific">Roseovarius phycicola</name>
    <dbReference type="NCBI Taxonomy" id="3080976"/>
    <lineage>
        <taxon>Bacteria</taxon>
        <taxon>Pseudomonadati</taxon>
        <taxon>Pseudomonadota</taxon>
        <taxon>Alphaproteobacteria</taxon>
        <taxon>Rhodobacterales</taxon>
        <taxon>Roseobacteraceae</taxon>
        <taxon>Roseovarius</taxon>
    </lineage>
</organism>
<keyword evidence="4" id="KW-1185">Reference proteome</keyword>
<dbReference type="PIRSF" id="PIRSF005962">
    <property type="entry name" value="Pept_M20D_amidohydro"/>
    <property type="match status" value="1"/>
</dbReference>
<dbReference type="InterPro" id="IPR017439">
    <property type="entry name" value="Amidohydrolase"/>
</dbReference>
<sequence length="385" mass="41339">MTPTELAEPMREWRRHLHENPEFGFEEEETARFVVARLREFGFDDIETGIGGTGVVATLRCGSGGRTIALRADMDCLRIQETTNLPYASSKPGLMHACGHDGHTAILLGTAAALARDGGFDGTVRFVFQPAEEWGQGMKAMIKDGLGSRLGFDEIYGLHNMPGLPVGSFEIRPGPFMGAEDGFRIVVRGRGGHASRPDDCRDAIVCACAIVGELQTIVSRSINPAELAVVSVTSIGGDNVTNAIAGEAWIEGDCRHFDDAVSQKIEDRMHRIAEGMATAHGCSVEVVYDRVFIPTVNDAQATDHCLSAATAVFGSENVNGDAPRTGGAEDFAQALKIAPGAFAFIGNGDSAPLHNPEYDFNDAALVPGVQWFLELVRRRLPIKKA</sequence>
<dbReference type="InterPro" id="IPR036264">
    <property type="entry name" value="Bact_exopeptidase_dim_dom"/>
</dbReference>
<protein>
    <submittedName>
        <fullName evidence="3">M20 aminoacylase family protein</fullName>
    </submittedName>
</protein>
<accession>A0ABZ2HFB3</accession>
<dbReference type="PANTHER" id="PTHR11014">
    <property type="entry name" value="PEPTIDASE M20 FAMILY MEMBER"/>
    <property type="match status" value="1"/>
</dbReference>
<evidence type="ECO:0000259" key="2">
    <source>
        <dbReference type="Pfam" id="PF07687"/>
    </source>
</evidence>
<dbReference type="SUPFAM" id="SSF53187">
    <property type="entry name" value="Zn-dependent exopeptidases"/>
    <property type="match status" value="1"/>
</dbReference>
<dbReference type="Proteomes" id="UP001364156">
    <property type="component" value="Chromosome"/>
</dbReference>
<dbReference type="InterPro" id="IPR011650">
    <property type="entry name" value="Peptidase_M20_dimer"/>
</dbReference>
<dbReference type="InterPro" id="IPR002933">
    <property type="entry name" value="Peptidase_M20"/>
</dbReference>
<dbReference type="RefSeq" id="WP_338547808.1">
    <property type="nucleotide sequence ID" value="NZ_CP146069.1"/>
</dbReference>
<dbReference type="PANTHER" id="PTHR11014:SF63">
    <property type="entry name" value="METALLOPEPTIDASE, PUTATIVE (AFU_ORTHOLOGUE AFUA_6G09600)-RELATED"/>
    <property type="match status" value="1"/>
</dbReference>
<evidence type="ECO:0000313" key="3">
    <source>
        <dbReference type="EMBL" id="WWR45002.1"/>
    </source>
</evidence>
<dbReference type="Gene3D" id="3.30.70.360">
    <property type="match status" value="1"/>
</dbReference>
<dbReference type="NCBIfam" id="TIGR01891">
    <property type="entry name" value="amidohydrolases"/>
    <property type="match status" value="1"/>
</dbReference>
<proteinExistence type="predicted"/>
<name>A0ABZ2HFB3_9RHOB</name>
<gene>
    <name evidence="3" type="ORF">RZ517_09195</name>
</gene>
<evidence type="ECO:0000256" key="1">
    <source>
        <dbReference type="ARBA" id="ARBA00022801"/>
    </source>
</evidence>
<reference evidence="3 4" key="1">
    <citation type="submission" date="2023-10" db="EMBL/GenBank/DDBJ databases">
        <title>Roseovarius strain S88 nov., isolated from a marine algae.</title>
        <authorList>
            <person name="Lee M.W."/>
            <person name="Lee J.K."/>
            <person name="Kim J.M."/>
            <person name="Choi D.G."/>
            <person name="Baek J.H."/>
            <person name="Bayburt H."/>
            <person name="Jung J.J."/>
            <person name="Han D.M."/>
            <person name="Jeon C.O."/>
        </authorList>
    </citation>
    <scope>NUCLEOTIDE SEQUENCE [LARGE SCALE GENOMIC DNA]</scope>
    <source>
        <strain evidence="3 4">S88</strain>
    </source>
</reference>
<dbReference type="EMBL" id="CP146069">
    <property type="protein sequence ID" value="WWR45002.1"/>
    <property type="molecule type" value="Genomic_DNA"/>
</dbReference>
<feature type="domain" description="Peptidase M20 dimerisation" evidence="2">
    <location>
        <begin position="182"/>
        <end position="273"/>
    </location>
</feature>
<evidence type="ECO:0000313" key="4">
    <source>
        <dbReference type="Proteomes" id="UP001364156"/>
    </source>
</evidence>
<dbReference type="Pfam" id="PF01546">
    <property type="entry name" value="Peptidase_M20"/>
    <property type="match status" value="1"/>
</dbReference>
<keyword evidence="1" id="KW-0378">Hydrolase</keyword>
<dbReference type="SUPFAM" id="SSF55031">
    <property type="entry name" value="Bacterial exopeptidase dimerisation domain"/>
    <property type="match status" value="1"/>
</dbReference>